<feature type="transmembrane region" description="Helical" evidence="7">
    <location>
        <begin position="82"/>
        <end position="99"/>
    </location>
</feature>
<dbReference type="AlphaFoldDB" id="A0A4P7GQC5"/>
<name>A0A4P7GQC5_9ACTN</name>
<dbReference type="PROSITE" id="PS50850">
    <property type="entry name" value="MFS"/>
    <property type="match status" value="1"/>
</dbReference>
<keyword evidence="5 7" id="KW-0472">Membrane</keyword>
<evidence type="ECO:0000256" key="5">
    <source>
        <dbReference type="ARBA" id="ARBA00023136"/>
    </source>
</evidence>
<keyword evidence="4 7" id="KW-1133">Transmembrane helix</keyword>
<feature type="region of interest" description="Disordered" evidence="6">
    <location>
        <begin position="458"/>
        <end position="482"/>
    </location>
</feature>
<dbReference type="Proteomes" id="UP000294894">
    <property type="component" value="Chromosome"/>
</dbReference>
<feature type="transmembrane region" description="Helical" evidence="7">
    <location>
        <begin position="296"/>
        <end position="314"/>
    </location>
</feature>
<dbReference type="CDD" id="cd17316">
    <property type="entry name" value="MFS_SV2_like"/>
    <property type="match status" value="1"/>
</dbReference>
<dbReference type="GO" id="GO:0005886">
    <property type="term" value="C:plasma membrane"/>
    <property type="evidence" value="ECO:0007669"/>
    <property type="project" value="UniProtKB-SubCell"/>
</dbReference>
<feature type="transmembrane region" description="Helical" evidence="7">
    <location>
        <begin position="385"/>
        <end position="406"/>
    </location>
</feature>
<evidence type="ECO:0000256" key="6">
    <source>
        <dbReference type="SAM" id="MobiDB-lite"/>
    </source>
</evidence>
<accession>A0A4P7GQC5</accession>
<dbReference type="KEGG" id="noy:EXE57_05025"/>
<evidence type="ECO:0000313" key="10">
    <source>
        <dbReference type="Proteomes" id="UP000294894"/>
    </source>
</evidence>
<keyword evidence="2" id="KW-0813">Transport</keyword>
<keyword evidence="3 7" id="KW-0812">Transmembrane</keyword>
<dbReference type="InterPro" id="IPR020846">
    <property type="entry name" value="MFS_dom"/>
</dbReference>
<evidence type="ECO:0000256" key="2">
    <source>
        <dbReference type="ARBA" id="ARBA00022448"/>
    </source>
</evidence>
<evidence type="ECO:0000259" key="8">
    <source>
        <dbReference type="PROSITE" id="PS50850"/>
    </source>
</evidence>
<feature type="domain" description="Major facilitator superfamily (MFS) profile" evidence="8">
    <location>
        <begin position="13"/>
        <end position="450"/>
    </location>
</feature>
<dbReference type="EMBL" id="CP038267">
    <property type="protein sequence ID" value="QBR94333.1"/>
    <property type="molecule type" value="Genomic_DNA"/>
</dbReference>
<feature type="transmembrane region" description="Helical" evidence="7">
    <location>
        <begin position="326"/>
        <end position="345"/>
    </location>
</feature>
<feature type="transmembrane region" description="Helical" evidence="7">
    <location>
        <begin position="52"/>
        <end position="70"/>
    </location>
</feature>
<feature type="transmembrane region" description="Helical" evidence="7">
    <location>
        <begin position="172"/>
        <end position="191"/>
    </location>
</feature>
<evidence type="ECO:0000256" key="3">
    <source>
        <dbReference type="ARBA" id="ARBA00022692"/>
    </source>
</evidence>
<sequence length="482" mass="51270">MDRLPWSRWHWMVVVGLGTVWILDGLEVTIVGSMSAALQPEDTGLGLSSFDVGLAGAVYVAGACIGALFFGQLTDRFGRKKLFLITLGVYTVATVLTAFSMNPTWYFACRFLTGAGIGGEYAAINSAIDELIPKKYRGRVDVAINGSFWVGAAGGALLTIPLLDPTVIDQAWGWRLAFGLGAVLAIGILVVRRHVPESPRWLFIHGREDEGEQIVRDIEGQVSEDTGAPLHDVDETITIRQRKTISLALIARTVFTQYPKRTVLCLSLFIGQAFLYNAFFFTYGDTLGEFMGVTQVGYYIAVFALSNFVGALVLGPLFDTIGRVRMLTGTYVISGVLLAITGLTLDSYTAVTLTLMGCIIFFFASAGASAAYLTASEVFPMETRALCIAFFYAIGTAAGGIAGPLLFGKLIEDATTGGEGISAIALGYYIGAALMVAGGLVAAFLGVKAEGRSLESIAQPLTAEDDAPPAAGEDDRSAQPVH</sequence>
<dbReference type="Pfam" id="PF00083">
    <property type="entry name" value="Sugar_tr"/>
    <property type="match status" value="1"/>
</dbReference>
<feature type="transmembrane region" description="Helical" evidence="7">
    <location>
        <begin position="262"/>
        <end position="284"/>
    </location>
</feature>
<evidence type="ECO:0000256" key="4">
    <source>
        <dbReference type="ARBA" id="ARBA00022989"/>
    </source>
</evidence>
<keyword evidence="10" id="KW-1185">Reference proteome</keyword>
<feature type="transmembrane region" description="Helical" evidence="7">
    <location>
        <begin position="351"/>
        <end position="373"/>
    </location>
</feature>
<evidence type="ECO:0000313" key="9">
    <source>
        <dbReference type="EMBL" id="QBR94333.1"/>
    </source>
</evidence>
<proteinExistence type="predicted"/>
<dbReference type="InterPro" id="IPR005828">
    <property type="entry name" value="MFS_sugar_transport-like"/>
</dbReference>
<dbReference type="PANTHER" id="PTHR23511:SF34">
    <property type="entry name" value="SYNAPTIC VESICLE GLYCOPROTEIN 2"/>
    <property type="match status" value="1"/>
</dbReference>
<comment type="subcellular location">
    <subcellularLocation>
        <location evidence="1">Cell membrane</location>
        <topology evidence="1">Multi-pass membrane protein</topology>
    </subcellularLocation>
</comment>
<organism evidence="9 10">
    <name type="scientific">Nocardioides euryhalodurans</name>
    <dbReference type="NCBI Taxonomy" id="2518370"/>
    <lineage>
        <taxon>Bacteria</taxon>
        <taxon>Bacillati</taxon>
        <taxon>Actinomycetota</taxon>
        <taxon>Actinomycetes</taxon>
        <taxon>Propionibacteriales</taxon>
        <taxon>Nocardioidaceae</taxon>
        <taxon>Nocardioides</taxon>
    </lineage>
</organism>
<dbReference type="OrthoDB" id="9787026at2"/>
<feature type="transmembrane region" description="Helical" evidence="7">
    <location>
        <begin position="426"/>
        <end position="447"/>
    </location>
</feature>
<dbReference type="PANTHER" id="PTHR23511">
    <property type="entry name" value="SYNAPTIC VESICLE GLYCOPROTEIN 2"/>
    <property type="match status" value="1"/>
</dbReference>
<protein>
    <submittedName>
        <fullName evidence="9">MFS transporter</fullName>
    </submittedName>
</protein>
<feature type="transmembrane region" description="Helical" evidence="7">
    <location>
        <begin position="12"/>
        <end position="32"/>
    </location>
</feature>
<feature type="transmembrane region" description="Helical" evidence="7">
    <location>
        <begin position="105"/>
        <end position="128"/>
    </location>
</feature>
<evidence type="ECO:0000256" key="1">
    <source>
        <dbReference type="ARBA" id="ARBA00004651"/>
    </source>
</evidence>
<evidence type="ECO:0000256" key="7">
    <source>
        <dbReference type="SAM" id="Phobius"/>
    </source>
</evidence>
<dbReference type="GO" id="GO:0022857">
    <property type="term" value="F:transmembrane transporter activity"/>
    <property type="evidence" value="ECO:0007669"/>
    <property type="project" value="InterPro"/>
</dbReference>
<gene>
    <name evidence="9" type="ORF">EXE57_05025</name>
</gene>
<dbReference type="InterPro" id="IPR036259">
    <property type="entry name" value="MFS_trans_sf"/>
</dbReference>
<feature type="transmembrane region" description="Helical" evidence="7">
    <location>
        <begin position="140"/>
        <end position="160"/>
    </location>
</feature>
<dbReference type="SUPFAM" id="SSF103473">
    <property type="entry name" value="MFS general substrate transporter"/>
    <property type="match status" value="1"/>
</dbReference>
<feature type="compositionally biased region" description="Basic and acidic residues" evidence="6">
    <location>
        <begin position="473"/>
        <end position="482"/>
    </location>
</feature>
<dbReference type="Gene3D" id="1.20.1250.20">
    <property type="entry name" value="MFS general substrate transporter like domains"/>
    <property type="match status" value="1"/>
</dbReference>
<reference evidence="9 10" key="1">
    <citation type="submission" date="2019-03" db="EMBL/GenBank/DDBJ databases">
        <title>Three New Species of Nocardioides, Nocardioides euryhalodurans sp. nov., Nocardioides seonyuensis sp. nov. and Nocardioides eburneoflavus sp. nov., Iolated from Soil.</title>
        <authorList>
            <person name="Roh S.G."/>
            <person name="Lee C."/>
            <person name="Kim M.-K."/>
            <person name="Kim S.B."/>
        </authorList>
    </citation>
    <scope>NUCLEOTIDE SEQUENCE [LARGE SCALE GENOMIC DNA]</scope>
    <source>
        <strain evidence="9 10">MMS17-SY117</strain>
    </source>
</reference>